<proteinExistence type="inferred from homology"/>
<dbReference type="OMA" id="AKECYWC"/>
<dbReference type="InterPro" id="IPR024395">
    <property type="entry name" value="CLASP_N_dom"/>
</dbReference>
<feature type="compositionally biased region" description="Polar residues" evidence="7">
    <location>
        <begin position="504"/>
        <end position="528"/>
    </location>
</feature>
<reference evidence="9 10" key="1">
    <citation type="submission" date="2019-07" db="EMBL/GenBank/DDBJ databases">
        <title>Genome assembly of two rare yeast pathogens: Diutina rugosa and Trichomonascus ciferrii.</title>
        <authorList>
            <person name="Mixao V."/>
            <person name="Saus E."/>
            <person name="Hansen A."/>
            <person name="Lass-Flor C."/>
            <person name="Gabaldon T."/>
        </authorList>
    </citation>
    <scope>NUCLEOTIDE SEQUENCE [LARGE SCALE GENOMIC DNA]</scope>
    <source>
        <strain evidence="9 10">CBS 613</strain>
    </source>
</reference>
<evidence type="ECO:0000256" key="1">
    <source>
        <dbReference type="ARBA" id="ARBA00004186"/>
    </source>
</evidence>
<organism evidence="9 10">
    <name type="scientific">Diutina rugosa</name>
    <name type="common">Yeast</name>
    <name type="synonym">Candida rugosa</name>
    <dbReference type="NCBI Taxonomy" id="5481"/>
    <lineage>
        <taxon>Eukaryota</taxon>
        <taxon>Fungi</taxon>
        <taxon>Dikarya</taxon>
        <taxon>Ascomycota</taxon>
        <taxon>Saccharomycotina</taxon>
        <taxon>Pichiomycetes</taxon>
        <taxon>Debaryomycetaceae</taxon>
        <taxon>Diutina</taxon>
    </lineage>
</organism>
<evidence type="ECO:0000256" key="5">
    <source>
        <dbReference type="ARBA" id="ARBA00022701"/>
    </source>
</evidence>
<dbReference type="EMBL" id="SWFT01000051">
    <property type="protein sequence ID" value="KAA8904945.1"/>
    <property type="molecule type" value="Genomic_DNA"/>
</dbReference>
<evidence type="ECO:0000256" key="2">
    <source>
        <dbReference type="ARBA" id="ARBA00009549"/>
    </source>
</evidence>
<dbReference type="VEuPathDB" id="FungiDB:DIURU_001781"/>
<evidence type="ECO:0000313" key="9">
    <source>
        <dbReference type="EMBL" id="KAA8904945.1"/>
    </source>
</evidence>
<keyword evidence="6" id="KW-0498">Mitosis</keyword>
<comment type="caution">
    <text evidence="9">The sequence shown here is derived from an EMBL/GenBank/DDBJ whole genome shotgun (WGS) entry which is preliminary data.</text>
</comment>
<feature type="compositionally biased region" description="Low complexity" evidence="7">
    <location>
        <begin position="239"/>
        <end position="254"/>
    </location>
</feature>
<dbReference type="GO" id="GO:0008017">
    <property type="term" value="F:microtubule binding"/>
    <property type="evidence" value="ECO:0007669"/>
    <property type="project" value="TreeGrafter"/>
</dbReference>
<feature type="region of interest" description="Disordered" evidence="7">
    <location>
        <begin position="221"/>
        <end position="254"/>
    </location>
</feature>
<evidence type="ECO:0000256" key="7">
    <source>
        <dbReference type="SAM" id="MobiDB-lite"/>
    </source>
</evidence>
<dbReference type="RefSeq" id="XP_034013460.1">
    <property type="nucleotide sequence ID" value="XM_034154362.1"/>
</dbReference>
<evidence type="ECO:0000256" key="6">
    <source>
        <dbReference type="ARBA" id="ARBA00022776"/>
    </source>
</evidence>
<dbReference type="Gene3D" id="1.25.10.10">
    <property type="entry name" value="Leucine-rich Repeat Variant"/>
    <property type="match status" value="2"/>
</dbReference>
<evidence type="ECO:0000256" key="3">
    <source>
        <dbReference type="ARBA" id="ARBA00016012"/>
    </source>
</evidence>
<keyword evidence="6" id="KW-0131">Cell cycle</keyword>
<dbReference type="OrthoDB" id="46159at2759"/>
<dbReference type="GO" id="GO:0005876">
    <property type="term" value="C:spindle microtubule"/>
    <property type="evidence" value="ECO:0007669"/>
    <property type="project" value="TreeGrafter"/>
</dbReference>
<dbReference type="SUPFAM" id="SSF48371">
    <property type="entry name" value="ARM repeat"/>
    <property type="match status" value="1"/>
</dbReference>
<dbReference type="GO" id="GO:0060172">
    <property type="term" value="P:astral microtubule depolymerization"/>
    <property type="evidence" value="ECO:0007669"/>
    <property type="project" value="TreeGrafter"/>
</dbReference>
<feature type="domain" description="TOG" evidence="8">
    <location>
        <begin position="280"/>
        <end position="506"/>
    </location>
</feature>
<keyword evidence="4" id="KW-0132">Cell division</keyword>
<dbReference type="InterPro" id="IPR016024">
    <property type="entry name" value="ARM-type_fold"/>
</dbReference>
<keyword evidence="10" id="KW-1185">Reference proteome</keyword>
<dbReference type="GeneID" id="54780434"/>
<sequence length="1210" mass="134547">MSTRRPYGITGRVFLRMMGLESEPETAKETACRNLLQHTLHHSLPSDEVGDYLEGAAAALKIGQSPALINDSLRIVGEIAEKWAPATILGSHCEHVVPLVIKFLGQRISVEMASYAMEKYWLAVPAKVEAVVLREGLTASSNVVDQCLKWYSRMIPDLSLDAALTSIVGLLSGDSAEVKSSAIQLLGKYSRLGNTQKNVLRVKLLSSSIPPETCAAILQHKTPPRTKAPVKVDSEKIPPSGKATSTSDSSSYSGMSPSLTIALANVKYTPEELEGLEINNYQLNSQLEEMRSCFAGKETEQNWRLRDNSIHMMRQWLRGPKAQQPTVVDIVIKNIEGICKSVKSNRTTLSTQGCQLVKDVVILDTPVADEFATKVIPTFQELCSSTKLITHTNANMVLVVFCLKLTSPTAVARIIRHGANLKNDQPRSYASLWLQIYIDKFKRAPDFDAQFVSEIILKLVSDINPKVRQAARNAFLSFEEVRADLAGELFRKIPSNYAKAIRTQGHTSAASSRPGSAQGYRSLSSGRPSENIRRVSHSEVDKALEPQSRRTSSRLGREATSRKPADFHRTTSAPEVPLSTKPLPSLKTKASPSLSFDQHSSTASEKVSLPPVVPMPSKGSPFFNPPTPSEKSTNNVSAVEVNHEETLEALLTSGQSSKVSLGVQSLIQKFNNDENLNDMGTNLGRAIYQASLKFPVLLFPLLRQHPRKLAAVIPISTFIRLMCVSEYISDEYIAIMKNSGQDVVLHALIELMRWCDSPSIAPDPELTTHIIDHKNTLIIPSLIRLLRALVPEYIPPGGEYGNIVSQLFSMILTIDDPWDANIVDLLQELQKINAPRFDVELCALGDSRKFIEKLLRGERPVTIESNEEDFVMSPVKVASATSRPTLPKPSLSTSQRIEPEAPQLVKDFAEVSLSEDSLRHIIQQADPLEKKVQRSKQIEIFNDPPEQKKQDTEVEREDRWFTLMMTRFSDSCNISEAFVEQELDIPDISNAILSLGSGDIDEKGVGLILNALSDCPEAKYPDVDLALWNFFKFAPASRRPWGLVILRQLLINNYVLDLQQLWQSLSSLIDLSDSYEEVHVALDELGDNIFDGTNDVQQIIGLIFDSLADLPNSSTLNVLFQTSMLKKALLLPSPSEVVTADFVERLDYCLRHYLNDEASELRQASVSVYSQLMRVRNCESQTANVITKVINELPNNQRELIRYYSRDEVL</sequence>
<comment type="subcellular location">
    <subcellularLocation>
        <location evidence="1">Cytoplasm</location>
        <location evidence="1">Cytoskeleton</location>
        <location evidence="1">Spindle</location>
    </subcellularLocation>
</comment>
<gene>
    <name evidence="9" type="ORF">DIURU_001781</name>
</gene>
<comment type="similarity">
    <text evidence="2">Belongs to the CLASP family.</text>
</comment>
<dbReference type="GO" id="GO:0051301">
    <property type="term" value="P:cell division"/>
    <property type="evidence" value="ECO:0007669"/>
    <property type="project" value="UniProtKB-KW"/>
</dbReference>
<dbReference type="GO" id="GO:0090307">
    <property type="term" value="P:mitotic spindle assembly"/>
    <property type="evidence" value="ECO:0007669"/>
    <property type="project" value="TreeGrafter"/>
</dbReference>
<evidence type="ECO:0000259" key="8">
    <source>
        <dbReference type="SMART" id="SM01349"/>
    </source>
</evidence>
<keyword evidence="5" id="KW-0493">Microtubule</keyword>
<dbReference type="SMART" id="SM01349">
    <property type="entry name" value="TOG"/>
    <property type="match status" value="1"/>
</dbReference>
<dbReference type="PANTHER" id="PTHR21567">
    <property type="entry name" value="CLASP"/>
    <property type="match status" value="1"/>
</dbReference>
<accession>A0A642UT89</accession>
<feature type="compositionally biased region" description="Basic and acidic residues" evidence="7">
    <location>
        <begin position="530"/>
        <end position="548"/>
    </location>
</feature>
<dbReference type="Pfam" id="PF12348">
    <property type="entry name" value="CLASP_N"/>
    <property type="match status" value="1"/>
</dbReference>
<feature type="region of interest" description="Disordered" evidence="7">
    <location>
        <begin position="504"/>
        <end position="612"/>
    </location>
</feature>
<dbReference type="Proteomes" id="UP000449547">
    <property type="component" value="Unassembled WGS sequence"/>
</dbReference>
<dbReference type="GO" id="GO:1990023">
    <property type="term" value="C:mitotic spindle midzone"/>
    <property type="evidence" value="ECO:0007669"/>
    <property type="project" value="TreeGrafter"/>
</dbReference>
<feature type="compositionally biased region" description="Basic and acidic residues" evidence="7">
    <location>
        <begin position="555"/>
        <end position="569"/>
    </location>
</feature>
<evidence type="ECO:0000256" key="4">
    <source>
        <dbReference type="ARBA" id="ARBA00022618"/>
    </source>
</evidence>
<evidence type="ECO:0000313" key="10">
    <source>
        <dbReference type="Proteomes" id="UP000449547"/>
    </source>
</evidence>
<protein>
    <recommendedName>
        <fullName evidence="3">Protein STU1</fullName>
    </recommendedName>
</protein>
<dbReference type="AlphaFoldDB" id="A0A642UT89"/>
<dbReference type="GO" id="GO:0005815">
    <property type="term" value="C:microtubule organizing center"/>
    <property type="evidence" value="ECO:0007669"/>
    <property type="project" value="TreeGrafter"/>
</dbReference>
<dbReference type="PANTHER" id="PTHR21567:SF9">
    <property type="entry name" value="CLIP-ASSOCIATING PROTEIN"/>
    <property type="match status" value="1"/>
</dbReference>
<name>A0A642UT89_DIURU</name>
<dbReference type="InterPro" id="IPR011989">
    <property type="entry name" value="ARM-like"/>
</dbReference>
<feature type="compositionally biased region" description="Polar residues" evidence="7">
    <location>
        <begin position="588"/>
        <end position="605"/>
    </location>
</feature>
<dbReference type="GO" id="GO:0005881">
    <property type="term" value="C:cytoplasmic microtubule"/>
    <property type="evidence" value="ECO:0007669"/>
    <property type="project" value="TreeGrafter"/>
</dbReference>
<dbReference type="InterPro" id="IPR034085">
    <property type="entry name" value="TOG"/>
</dbReference>